<accession>A0AAX3LZL8</accession>
<proteinExistence type="predicted"/>
<name>A0AAX3LZL8_9BACL</name>
<gene>
    <name evidence="1" type="ORF">PQ456_15675</name>
</gene>
<protein>
    <recommendedName>
        <fullName evidence="3">Immunity protein 63 of polymorphic toxin system</fullName>
    </recommendedName>
</protein>
<organism evidence="1 2">
    <name type="scientific">Paenibacillus kyungheensis</name>
    <dbReference type="NCBI Taxonomy" id="1452732"/>
    <lineage>
        <taxon>Bacteria</taxon>
        <taxon>Bacillati</taxon>
        <taxon>Bacillota</taxon>
        <taxon>Bacilli</taxon>
        <taxon>Bacillales</taxon>
        <taxon>Paenibacillaceae</taxon>
        <taxon>Paenibacillus</taxon>
    </lineage>
</organism>
<evidence type="ECO:0008006" key="3">
    <source>
        <dbReference type="Google" id="ProtNLM"/>
    </source>
</evidence>
<dbReference type="AlphaFoldDB" id="A0AAX3LZL8"/>
<evidence type="ECO:0000313" key="1">
    <source>
        <dbReference type="EMBL" id="WCT54628.1"/>
    </source>
</evidence>
<reference evidence="1 2" key="1">
    <citation type="submission" date="2023-02" db="EMBL/GenBank/DDBJ databases">
        <title>Genome sequence of Paenibacillus kyungheensis KACC 18744.</title>
        <authorList>
            <person name="Kim S."/>
            <person name="Heo J."/>
            <person name="Kwon S.-W."/>
        </authorList>
    </citation>
    <scope>NUCLEOTIDE SEQUENCE [LARGE SCALE GENOMIC DNA]</scope>
    <source>
        <strain evidence="1 2">KACC 18744</strain>
    </source>
</reference>
<dbReference type="RefSeq" id="WP_273613123.1">
    <property type="nucleotide sequence ID" value="NZ_CP117416.1"/>
</dbReference>
<dbReference type="EMBL" id="CP117416">
    <property type="protein sequence ID" value="WCT54628.1"/>
    <property type="molecule type" value="Genomic_DNA"/>
</dbReference>
<dbReference type="KEGG" id="pka:PQ456_15675"/>
<keyword evidence="2" id="KW-1185">Reference proteome</keyword>
<dbReference type="Proteomes" id="UP001220509">
    <property type="component" value="Chromosome"/>
</dbReference>
<evidence type="ECO:0000313" key="2">
    <source>
        <dbReference type="Proteomes" id="UP001220509"/>
    </source>
</evidence>
<sequence length="157" mass="18478">MYKYKIDHERGIALSEQKSEIEAVITPLGYLYGRDAIYVDKLYYGLGRRMTLAGEFNGALASKSESDDFVMYTLRFEGVFYFNMVELDLYSDQLPPGQSDIKSNWLEYRQSPLLERAQQKQELKELRHFILFTYDDVFEIACQRYELELHPNKSNAE</sequence>